<feature type="transmembrane region" description="Helical" evidence="7">
    <location>
        <begin position="325"/>
        <end position="346"/>
    </location>
</feature>
<evidence type="ECO:0000256" key="3">
    <source>
        <dbReference type="ARBA" id="ARBA00022692"/>
    </source>
</evidence>
<reference evidence="9 10" key="1">
    <citation type="submission" date="2020-08" db="EMBL/GenBank/DDBJ databases">
        <title>Sequencing the genomes of 1000 actinobacteria strains.</title>
        <authorList>
            <person name="Klenk H.-P."/>
        </authorList>
    </citation>
    <scope>NUCLEOTIDE SEQUENCE [LARGE SCALE GENOMIC DNA]</scope>
    <source>
        <strain evidence="9 10">DSM 45790</strain>
    </source>
</reference>
<evidence type="ECO:0000256" key="6">
    <source>
        <dbReference type="ARBA" id="ARBA00038076"/>
    </source>
</evidence>
<dbReference type="InterPro" id="IPR003838">
    <property type="entry name" value="ABC3_permease_C"/>
</dbReference>
<feature type="transmembrane region" description="Helical" evidence="7">
    <location>
        <begin position="721"/>
        <end position="741"/>
    </location>
</feature>
<feature type="transmembrane region" description="Helical" evidence="7">
    <location>
        <begin position="178"/>
        <end position="203"/>
    </location>
</feature>
<dbReference type="Proteomes" id="UP000588112">
    <property type="component" value="Unassembled WGS sequence"/>
</dbReference>
<evidence type="ECO:0000256" key="7">
    <source>
        <dbReference type="SAM" id="Phobius"/>
    </source>
</evidence>
<keyword evidence="4 7" id="KW-1133">Transmembrane helix</keyword>
<evidence type="ECO:0000256" key="4">
    <source>
        <dbReference type="ARBA" id="ARBA00022989"/>
    </source>
</evidence>
<evidence type="ECO:0000259" key="8">
    <source>
        <dbReference type="Pfam" id="PF02687"/>
    </source>
</evidence>
<name>A0A7W8Z0N8_9ACTN</name>
<feature type="transmembrane region" description="Helical" evidence="7">
    <location>
        <begin position="234"/>
        <end position="255"/>
    </location>
</feature>
<evidence type="ECO:0000313" key="10">
    <source>
        <dbReference type="Proteomes" id="UP000588112"/>
    </source>
</evidence>
<accession>A0A7W8Z0N8</accession>
<feature type="domain" description="ABC3 transporter permease C-terminal" evidence="8">
    <location>
        <begin position="184"/>
        <end position="303"/>
    </location>
</feature>
<feature type="transmembrane region" description="Helical" evidence="7">
    <location>
        <begin position="685"/>
        <end position="709"/>
    </location>
</feature>
<keyword evidence="10" id="KW-1185">Reference proteome</keyword>
<dbReference type="GO" id="GO:0022857">
    <property type="term" value="F:transmembrane transporter activity"/>
    <property type="evidence" value="ECO:0007669"/>
    <property type="project" value="TreeGrafter"/>
</dbReference>
<keyword evidence="3 7" id="KW-0812">Transmembrane</keyword>
<comment type="caution">
    <text evidence="9">The sequence shown here is derived from an EMBL/GenBank/DDBJ whole genome shotgun (WGS) entry which is preliminary data.</text>
</comment>
<dbReference type="GO" id="GO:0005886">
    <property type="term" value="C:plasma membrane"/>
    <property type="evidence" value="ECO:0007669"/>
    <property type="project" value="UniProtKB-SubCell"/>
</dbReference>
<feature type="transmembrane region" description="Helical" evidence="7">
    <location>
        <begin position="632"/>
        <end position="652"/>
    </location>
</feature>
<keyword evidence="2" id="KW-1003">Cell membrane</keyword>
<dbReference type="InterPro" id="IPR050250">
    <property type="entry name" value="Macrolide_Exporter_MacB"/>
</dbReference>
<comment type="similarity">
    <text evidence="6">Belongs to the ABC-4 integral membrane protein family.</text>
</comment>
<dbReference type="AlphaFoldDB" id="A0A7W8Z0N8"/>
<feature type="transmembrane region" description="Helical" evidence="7">
    <location>
        <begin position="406"/>
        <end position="426"/>
    </location>
</feature>
<comment type="subcellular location">
    <subcellularLocation>
        <location evidence="1">Cell membrane</location>
        <topology evidence="1">Multi-pass membrane protein</topology>
    </subcellularLocation>
</comment>
<protein>
    <submittedName>
        <fullName evidence="9">Putative ABC transport system permease protein</fullName>
    </submittedName>
</protein>
<feature type="domain" description="ABC3 transporter permease C-terminal" evidence="8">
    <location>
        <begin position="636"/>
        <end position="749"/>
    </location>
</feature>
<evidence type="ECO:0000256" key="1">
    <source>
        <dbReference type="ARBA" id="ARBA00004651"/>
    </source>
</evidence>
<gene>
    <name evidence="9" type="ORF">BJ981_000975</name>
</gene>
<feature type="transmembrane region" description="Helical" evidence="7">
    <location>
        <begin position="275"/>
        <end position="295"/>
    </location>
</feature>
<dbReference type="PANTHER" id="PTHR30572">
    <property type="entry name" value="MEMBRANE COMPONENT OF TRANSPORTER-RELATED"/>
    <property type="match status" value="1"/>
</dbReference>
<organism evidence="9 10">
    <name type="scientific">Sphaerisporangium krabiense</name>
    <dbReference type="NCBI Taxonomy" id="763782"/>
    <lineage>
        <taxon>Bacteria</taxon>
        <taxon>Bacillati</taxon>
        <taxon>Actinomycetota</taxon>
        <taxon>Actinomycetes</taxon>
        <taxon>Streptosporangiales</taxon>
        <taxon>Streptosporangiaceae</taxon>
        <taxon>Sphaerisporangium</taxon>
    </lineage>
</organism>
<dbReference type="PANTHER" id="PTHR30572:SF4">
    <property type="entry name" value="ABC TRANSPORTER PERMEASE YTRF"/>
    <property type="match status" value="1"/>
</dbReference>
<evidence type="ECO:0000256" key="2">
    <source>
        <dbReference type="ARBA" id="ARBA00022475"/>
    </source>
</evidence>
<evidence type="ECO:0000256" key="5">
    <source>
        <dbReference type="ARBA" id="ARBA00023136"/>
    </source>
</evidence>
<dbReference type="RefSeq" id="WP_221314651.1">
    <property type="nucleotide sequence ID" value="NZ_JACHBR010000001.1"/>
</dbReference>
<proteinExistence type="inferred from homology"/>
<keyword evidence="5 7" id="KW-0472">Membrane</keyword>
<feature type="transmembrane region" description="Helical" evidence="7">
    <location>
        <begin position="27"/>
        <end position="49"/>
    </location>
</feature>
<sequence>MGDQERDRRWPLMWSLALSTLRHRASAFAAAFVAMLLGAAIVSACGGLMETGIRLAVPPQRLAGAAVVVTGDQSYALPKADPEDEEEDVQYGLLPERVPLDPGLAGRLARVPGVAAAVPDTSGAGAVQAVAVTAEDGTDTRELAERVERAVAGSAVVLTGDERGLAEFPEALAARENLIVLAAVFGAMAIIVSMFVVAATLALSVQQRQREMALLRAIGTTPGQVRRMVVAETMALSIAAAVPGGLLGPVLGGWLFDRLVDNAVVPGVVVYGQGWLPAAVGVAVSLLSALIAALVTARRAASARPAEALAEAAAPPVRTGAVRRAAAVTCFAGGVALALVTVLFMHGPLVSSTAGPAVLLWAIGLALVAPTLVKAVTSVLARPVLALSGPAGYLAVLNTRAGTARLAAAVVPVLLATGMATANLYMQTTQTGAAGRAYAESLLADLVVTPATPDTLDQVRAVEGVAAASEYVTSTGYVDAPHDAWQREEGWPLRGVSAEGVEKTVATTVIGGDLRQLKGDTVALTAVHARNIGRGGVGLGDTVTMRLGDRAQVKLRVVALLRVETGNEMALLPASTLAPHTTAGAPSRILVRAADGVTREALTGELRRLGLEVQGRDALTAAFGAAQNTQAWVNYLLVGVIVAYTAIAVVNTQVMATARRRREFGLQRLTGSTRGQVLRMTGVEALMVAVTGILLGTVASAISLVPFAIAVDGSPLPSGPWGIYAGVVGAVAVITVGATWLPAWLVTRSRPAEAAAALT</sequence>
<evidence type="ECO:0000313" key="9">
    <source>
        <dbReference type="EMBL" id="MBB5625276.1"/>
    </source>
</evidence>
<feature type="transmembrane region" description="Helical" evidence="7">
    <location>
        <begin position="358"/>
        <end position="385"/>
    </location>
</feature>
<dbReference type="Pfam" id="PF02687">
    <property type="entry name" value="FtsX"/>
    <property type="match status" value="2"/>
</dbReference>
<dbReference type="EMBL" id="JACHBR010000001">
    <property type="protein sequence ID" value="MBB5625276.1"/>
    <property type="molecule type" value="Genomic_DNA"/>
</dbReference>